<evidence type="ECO:0000256" key="7">
    <source>
        <dbReference type="ARBA" id="ARBA00023224"/>
    </source>
</evidence>
<evidence type="ECO:0000256" key="4">
    <source>
        <dbReference type="ARBA" id="ARBA00023040"/>
    </source>
</evidence>
<dbReference type="Gene3D" id="1.20.1070.10">
    <property type="entry name" value="Rhodopsin 7-helix transmembrane proteins"/>
    <property type="match status" value="2"/>
</dbReference>
<keyword evidence="7" id="KW-0807">Transducer</keyword>
<organism evidence="10 11">
    <name type="scientific">Mizuhopecten yessoensis</name>
    <name type="common">Japanese scallop</name>
    <name type="synonym">Patinopecten yessoensis</name>
    <dbReference type="NCBI Taxonomy" id="6573"/>
    <lineage>
        <taxon>Eukaryota</taxon>
        <taxon>Metazoa</taxon>
        <taxon>Spiralia</taxon>
        <taxon>Lophotrochozoa</taxon>
        <taxon>Mollusca</taxon>
        <taxon>Bivalvia</taxon>
        <taxon>Autobranchia</taxon>
        <taxon>Pteriomorphia</taxon>
        <taxon>Pectinida</taxon>
        <taxon>Pectinoidea</taxon>
        <taxon>Pectinidae</taxon>
        <taxon>Mizuhopecten</taxon>
    </lineage>
</organism>
<dbReference type="Proteomes" id="UP000242188">
    <property type="component" value="Unassembled WGS sequence"/>
</dbReference>
<dbReference type="SUPFAM" id="SSF81321">
    <property type="entry name" value="Family A G protein-coupled receptor-like"/>
    <property type="match status" value="1"/>
</dbReference>
<dbReference type="PANTHER" id="PTHR24243">
    <property type="entry name" value="G-PROTEIN COUPLED RECEPTOR"/>
    <property type="match status" value="1"/>
</dbReference>
<dbReference type="EMBL" id="NEDP02005424">
    <property type="protein sequence ID" value="OWF41092.1"/>
    <property type="molecule type" value="Genomic_DNA"/>
</dbReference>
<gene>
    <name evidence="10" type="ORF">KP79_PYT21021</name>
</gene>
<dbReference type="PRINTS" id="PR00237">
    <property type="entry name" value="GPCRRHODOPSN"/>
</dbReference>
<keyword evidence="11" id="KW-1185">Reference proteome</keyword>
<feature type="transmembrane region" description="Helical" evidence="8">
    <location>
        <begin position="24"/>
        <end position="49"/>
    </location>
</feature>
<dbReference type="InterPro" id="IPR000276">
    <property type="entry name" value="GPCR_Rhodpsn"/>
</dbReference>
<evidence type="ECO:0000256" key="1">
    <source>
        <dbReference type="ARBA" id="ARBA00004141"/>
    </source>
</evidence>
<dbReference type="AlphaFoldDB" id="A0A210PXA5"/>
<accession>A0A210PXA5</accession>
<feature type="transmembrane region" description="Helical" evidence="8">
    <location>
        <begin position="61"/>
        <end position="83"/>
    </location>
</feature>
<keyword evidence="6" id="KW-0675">Receptor</keyword>
<dbReference type="GO" id="GO:0004930">
    <property type="term" value="F:G protein-coupled receptor activity"/>
    <property type="evidence" value="ECO:0007669"/>
    <property type="project" value="UniProtKB-KW"/>
</dbReference>
<evidence type="ECO:0000256" key="2">
    <source>
        <dbReference type="ARBA" id="ARBA00022692"/>
    </source>
</evidence>
<feature type="domain" description="G-protein coupled receptors family 1 profile" evidence="9">
    <location>
        <begin position="42"/>
        <end position="427"/>
    </location>
</feature>
<evidence type="ECO:0000256" key="3">
    <source>
        <dbReference type="ARBA" id="ARBA00022989"/>
    </source>
</evidence>
<feature type="transmembrane region" description="Helical" evidence="8">
    <location>
        <begin position="411"/>
        <end position="430"/>
    </location>
</feature>
<dbReference type="Pfam" id="PF00001">
    <property type="entry name" value="7tm_1"/>
    <property type="match status" value="1"/>
</dbReference>
<comment type="subcellular location">
    <subcellularLocation>
        <location evidence="1">Membrane</location>
        <topology evidence="1">Multi-pass membrane protein</topology>
    </subcellularLocation>
</comment>
<dbReference type="GO" id="GO:0016020">
    <property type="term" value="C:membrane"/>
    <property type="evidence" value="ECO:0007669"/>
    <property type="project" value="UniProtKB-SubCell"/>
</dbReference>
<dbReference type="PROSITE" id="PS50262">
    <property type="entry name" value="G_PROTEIN_RECEP_F1_2"/>
    <property type="match status" value="1"/>
</dbReference>
<keyword evidence="2 8" id="KW-0812">Transmembrane</keyword>
<dbReference type="PANTHER" id="PTHR24243:SF208">
    <property type="entry name" value="PYROKININ-1 RECEPTOR"/>
    <property type="match status" value="1"/>
</dbReference>
<keyword evidence="4" id="KW-0297">G-protein coupled receptor</keyword>
<feature type="transmembrane region" description="Helical" evidence="8">
    <location>
        <begin position="192"/>
        <end position="218"/>
    </location>
</feature>
<evidence type="ECO:0000313" key="11">
    <source>
        <dbReference type="Proteomes" id="UP000242188"/>
    </source>
</evidence>
<comment type="caution">
    <text evidence="10">The sequence shown here is derived from an EMBL/GenBank/DDBJ whole genome shotgun (WGS) entry which is preliminary data.</text>
</comment>
<keyword evidence="5 8" id="KW-0472">Membrane</keyword>
<feature type="transmembrane region" description="Helical" evidence="8">
    <location>
        <begin position="137"/>
        <end position="162"/>
    </location>
</feature>
<proteinExistence type="predicted"/>
<sequence>MADPEPESETALLEHSEWIEFHYIGIYVTSFLVLVGTVGAVGNIHVLLVYFKWMRHTTYRVFVMTLSLTDLLGSTLSIAFIILELRHPLLFTSSELCKVSRMVIYFVATFSLCLLDIISLERLWLICRPLGYRTGTTAAIFICLVCAACTFCLVSIPAALIYGSDQRPTSFPTLVGCECTVTGYLRRPILGVVYQTALAVLFTFLLFICITTYGYIYWKLKRVMLNDSTLRVHSLHHYNRHYHGGDRAATNTTRSNRSESIVELTIVSETSETSEHSEISTTPTECAKEIYDRTTLDEKYLEISPDLGAEKESDASFHNVKNSKHNATLCSRDIPKESDGNDVVMPVSTLRVHVRNHQTLRKGVYTTRMLLVISVVSFFTSLPYFVLAALRNLNWDVYFALDENFGPLDELLTSLMFLNHAINPVIYGLMDKKFRSGCIQMYRQLFHLFKQSSR</sequence>
<evidence type="ECO:0000256" key="5">
    <source>
        <dbReference type="ARBA" id="ARBA00023136"/>
    </source>
</evidence>
<feature type="transmembrane region" description="Helical" evidence="8">
    <location>
        <begin position="370"/>
        <end position="391"/>
    </location>
</feature>
<reference evidence="10 11" key="1">
    <citation type="journal article" date="2017" name="Nat. Ecol. Evol.">
        <title>Scallop genome provides insights into evolution of bilaterian karyotype and development.</title>
        <authorList>
            <person name="Wang S."/>
            <person name="Zhang J."/>
            <person name="Jiao W."/>
            <person name="Li J."/>
            <person name="Xun X."/>
            <person name="Sun Y."/>
            <person name="Guo X."/>
            <person name="Huan P."/>
            <person name="Dong B."/>
            <person name="Zhang L."/>
            <person name="Hu X."/>
            <person name="Sun X."/>
            <person name="Wang J."/>
            <person name="Zhao C."/>
            <person name="Wang Y."/>
            <person name="Wang D."/>
            <person name="Huang X."/>
            <person name="Wang R."/>
            <person name="Lv J."/>
            <person name="Li Y."/>
            <person name="Zhang Z."/>
            <person name="Liu B."/>
            <person name="Lu W."/>
            <person name="Hui Y."/>
            <person name="Liang J."/>
            <person name="Zhou Z."/>
            <person name="Hou R."/>
            <person name="Li X."/>
            <person name="Liu Y."/>
            <person name="Li H."/>
            <person name="Ning X."/>
            <person name="Lin Y."/>
            <person name="Zhao L."/>
            <person name="Xing Q."/>
            <person name="Dou J."/>
            <person name="Li Y."/>
            <person name="Mao J."/>
            <person name="Guo H."/>
            <person name="Dou H."/>
            <person name="Li T."/>
            <person name="Mu C."/>
            <person name="Jiang W."/>
            <person name="Fu Q."/>
            <person name="Fu X."/>
            <person name="Miao Y."/>
            <person name="Liu J."/>
            <person name="Yu Q."/>
            <person name="Li R."/>
            <person name="Liao H."/>
            <person name="Li X."/>
            <person name="Kong Y."/>
            <person name="Jiang Z."/>
            <person name="Chourrout D."/>
            <person name="Li R."/>
            <person name="Bao Z."/>
        </authorList>
    </citation>
    <scope>NUCLEOTIDE SEQUENCE [LARGE SCALE GENOMIC DNA]</scope>
    <source>
        <strain evidence="10 11">PY_sf001</strain>
    </source>
</reference>
<protein>
    <recommendedName>
        <fullName evidence="9">G-protein coupled receptors family 1 profile domain-containing protein</fullName>
    </recommendedName>
</protein>
<dbReference type="InterPro" id="IPR017452">
    <property type="entry name" value="GPCR_Rhodpsn_7TM"/>
</dbReference>
<evidence type="ECO:0000256" key="6">
    <source>
        <dbReference type="ARBA" id="ARBA00023170"/>
    </source>
</evidence>
<dbReference type="CDD" id="cd00637">
    <property type="entry name" value="7tm_classA_rhodopsin-like"/>
    <property type="match status" value="1"/>
</dbReference>
<feature type="transmembrane region" description="Helical" evidence="8">
    <location>
        <begin position="103"/>
        <end position="125"/>
    </location>
</feature>
<evidence type="ECO:0000313" key="10">
    <source>
        <dbReference type="EMBL" id="OWF41092.1"/>
    </source>
</evidence>
<keyword evidence="3 8" id="KW-1133">Transmembrane helix</keyword>
<evidence type="ECO:0000256" key="8">
    <source>
        <dbReference type="SAM" id="Phobius"/>
    </source>
</evidence>
<name>A0A210PXA5_MIZYE</name>
<evidence type="ECO:0000259" key="9">
    <source>
        <dbReference type="PROSITE" id="PS50262"/>
    </source>
</evidence>